<name>A0A853BXI5_9ACTN</name>
<dbReference type="RefSeq" id="WP_343047086.1">
    <property type="nucleotide sequence ID" value="NZ_JACCFP010000001.1"/>
</dbReference>
<dbReference type="Gene3D" id="2.120.10.30">
    <property type="entry name" value="TolB, C-terminal domain"/>
    <property type="match status" value="1"/>
</dbReference>
<evidence type="ECO:0000256" key="1">
    <source>
        <dbReference type="SAM" id="MobiDB-lite"/>
    </source>
</evidence>
<evidence type="ECO:0000313" key="4">
    <source>
        <dbReference type="EMBL" id="NYJ00640.1"/>
    </source>
</evidence>
<gene>
    <name evidence="4" type="ORF">HNR19_001338</name>
</gene>
<dbReference type="Pfam" id="PF07995">
    <property type="entry name" value="GSDH"/>
    <property type="match status" value="1"/>
</dbReference>
<dbReference type="PROSITE" id="PS51257">
    <property type="entry name" value="PROKAR_LIPOPROTEIN"/>
    <property type="match status" value="1"/>
</dbReference>
<evidence type="ECO:0000259" key="3">
    <source>
        <dbReference type="Pfam" id="PF07995"/>
    </source>
</evidence>
<dbReference type="InterPro" id="IPR012938">
    <property type="entry name" value="Glc/Sorbosone_DH"/>
</dbReference>
<dbReference type="EMBL" id="JACCFP010000001">
    <property type="protein sequence ID" value="NYJ00640.1"/>
    <property type="molecule type" value="Genomic_DNA"/>
</dbReference>
<dbReference type="PANTHER" id="PTHR19328">
    <property type="entry name" value="HEDGEHOG-INTERACTING PROTEIN"/>
    <property type="match status" value="1"/>
</dbReference>
<evidence type="ECO:0000256" key="2">
    <source>
        <dbReference type="SAM" id="SignalP"/>
    </source>
</evidence>
<organism evidence="4 5">
    <name type="scientific">Nocardioides thalensis</name>
    <dbReference type="NCBI Taxonomy" id="1914755"/>
    <lineage>
        <taxon>Bacteria</taxon>
        <taxon>Bacillati</taxon>
        <taxon>Actinomycetota</taxon>
        <taxon>Actinomycetes</taxon>
        <taxon>Propionibacteriales</taxon>
        <taxon>Nocardioidaceae</taxon>
        <taxon>Nocardioides</taxon>
    </lineage>
</organism>
<sequence>MIFRRTAPAAALLALGLVVAACGADDDPEADRPSPTRTSATATGSGSPSDPSSERPSVRPDGAPDVVATAATGLDTPWGLDFLPGGRAIVTERDTARVLLIDPPRGDAPGAVVEAGTIPEVVAEGEAGLLGVAVSPDFADDRLVYFYVCTADDNRVVRATLDGDELGAPEPILTGIPNGFIHDGGRLAFGPDGMLYVSTGETGESSLARDRSSYAGKILRITPDGDAAPGNPFGTEVWSWGHRNIEGLAFDDADRLWASEFGQDAFDELNLIRKGDDYGWPDVEGEGGTQQGYVDPQLTWSVDEASPAGLAYAGGYLWMAALRGERLWRITVDGANASEPTAFLTGELGRLRTVEVAPDGTLWLTTSNNDGRGVPGPDDDRILVLDP</sequence>
<keyword evidence="5" id="KW-1185">Reference proteome</keyword>
<dbReference type="InterPro" id="IPR011042">
    <property type="entry name" value="6-blade_b-propeller_TolB-like"/>
</dbReference>
<feature type="compositionally biased region" description="Low complexity" evidence="1">
    <location>
        <begin position="33"/>
        <end position="49"/>
    </location>
</feature>
<keyword evidence="2" id="KW-0732">Signal</keyword>
<accession>A0A853BXI5</accession>
<dbReference type="SUPFAM" id="SSF50952">
    <property type="entry name" value="Soluble quinoprotein glucose dehydrogenase"/>
    <property type="match status" value="1"/>
</dbReference>
<evidence type="ECO:0000313" key="5">
    <source>
        <dbReference type="Proteomes" id="UP000530424"/>
    </source>
</evidence>
<protein>
    <submittedName>
        <fullName evidence="4">Glucose/arabinose dehydrogenase</fullName>
    </submittedName>
</protein>
<feature type="domain" description="Glucose/Sorbosone dehydrogenase" evidence="3">
    <location>
        <begin position="74"/>
        <end position="372"/>
    </location>
</feature>
<feature type="signal peptide" evidence="2">
    <location>
        <begin position="1"/>
        <end position="20"/>
    </location>
</feature>
<dbReference type="AlphaFoldDB" id="A0A853BXI5"/>
<dbReference type="InterPro" id="IPR011041">
    <property type="entry name" value="Quinoprot_gluc/sorb_DH_b-prop"/>
</dbReference>
<feature type="chain" id="PRO_5039042664" evidence="2">
    <location>
        <begin position="21"/>
        <end position="387"/>
    </location>
</feature>
<feature type="region of interest" description="Disordered" evidence="1">
    <location>
        <begin position="25"/>
        <end position="64"/>
    </location>
</feature>
<comment type="caution">
    <text evidence="4">The sequence shown here is derived from an EMBL/GenBank/DDBJ whole genome shotgun (WGS) entry which is preliminary data.</text>
</comment>
<dbReference type="Proteomes" id="UP000530424">
    <property type="component" value="Unassembled WGS sequence"/>
</dbReference>
<proteinExistence type="predicted"/>
<dbReference type="PANTHER" id="PTHR19328:SF13">
    <property type="entry name" value="HIPL1 PROTEIN"/>
    <property type="match status" value="1"/>
</dbReference>
<reference evidence="4 5" key="1">
    <citation type="submission" date="2020-07" db="EMBL/GenBank/DDBJ databases">
        <title>Sequencing the genomes of 1000 actinobacteria strains.</title>
        <authorList>
            <person name="Klenk H.-P."/>
        </authorList>
    </citation>
    <scope>NUCLEOTIDE SEQUENCE [LARGE SCALE GENOMIC DNA]</scope>
    <source>
        <strain evidence="4 5">DSM 103833</strain>
    </source>
</reference>